<keyword evidence="2 5" id="KW-0812">Transmembrane</keyword>
<keyword evidence="3 5" id="KW-1133">Transmembrane helix</keyword>
<sequence length="205" mass="22024">MTFDFLLDPNIGFVLLIGGVVLAILALFMPGTGLLEIGALFALVLAGYTLANLPLNVWAVVLFFVGIIPFILALIWRGSRRGLIALLISLVMLVIGSIFAFRSPRGGSAVNPVLAVLVTGGSAGLLWFMARKSIDAAIQRPSHDYDRLVGMIGEARTDIRGQGAVYVGGEEWTATCAEYVPAGTPVRVLRRKGLFLEVEPVKKEE</sequence>
<dbReference type="EMBL" id="AP012029">
    <property type="protein sequence ID" value="BAJ64926.1"/>
    <property type="molecule type" value="Genomic_DNA"/>
</dbReference>
<evidence type="ECO:0000256" key="4">
    <source>
        <dbReference type="ARBA" id="ARBA00023136"/>
    </source>
</evidence>
<dbReference type="KEGG" id="atm:ANT_29000"/>
<name>E8N1X9_ANATU</name>
<dbReference type="SUPFAM" id="SSF141322">
    <property type="entry name" value="NfeD domain-like"/>
    <property type="match status" value="1"/>
</dbReference>
<comment type="subcellular location">
    <subcellularLocation>
        <location evidence="1">Membrane</location>
        <topology evidence="1">Multi-pass membrane protein</topology>
    </subcellularLocation>
</comment>
<organism evidence="8 9">
    <name type="scientific">Anaerolinea thermophila (strain DSM 14523 / JCM 11388 / NBRC 100420 / UNI-1)</name>
    <dbReference type="NCBI Taxonomy" id="926569"/>
    <lineage>
        <taxon>Bacteria</taxon>
        <taxon>Bacillati</taxon>
        <taxon>Chloroflexota</taxon>
        <taxon>Anaerolineae</taxon>
        <taxon>Anaerolineales</taxon>
        <taxon>Anaerolineaceae</taxon>
        <taxon>Anaerolinea</taxon>
    </lineage>
</organism>
<dbReference type="GO" id="GO:0005886">
    <property type="term" value="C:plasma membrane"/>
    <property type="evidence" value="ECO:0007669"/>
    <property type="project" value="TreeGrafter"/>
</dbReference>
<dbReference type="InterPro" id="IPR002810">
    <property type="entry name" value="NfeD-like_C"/>
</dbReference>
<feature type="transmembrane region" description="Helical" evidence="5">
    <location>
        <begin position="83"/>
        <end position="101"/>
    </location>
</feature>
<dbReference type="RefSeq" id="WP_013561271.1">
    <property type="nucleotide sequence ID" value="NC_014960.1"/>
</dbReference>
<evidence type="ECO:0000259" key="6">
    <source>
        <dbReference type="Pfam" id="PF01957"/>
    </source>
</evidence>
<dbReference type="InterPro" id="IPR056739">
    <property type="entry name" value="NfeD_membrane"/>
</dbReference>
<evidence type="ECO:0000313" key="9">
    <source>
        <dbReference type="Proteomes" id="UP000008922"/>
    </source>
</evidence>
<keyword evidence="9" id="KW-1185">Reference proteome</keyword>
<evidence type="ECO:0000259" key="7">
    <source>
        <dbReference type="Pfam" id="PF24961"/>
    </source>
</evidence>
<dbReference type="OrthoDB" id="160826at2"/>
<evidence type="ECO:0000256" key="2">
    <source>
        <dbReference type="ARBA" id="ARBA00022692"/>
    </source>
</evidence>
<evidence type="ECO:0000256" key="3">
    <source>
        <dbReference type="ARBA" id="ARBA00022989"/>
    </source>
</evidence>
<feature type="transmembrane region" description="Helical" evidence="5">
    <location>
        <begin position="57"/>
        <end position="76"/>
    </location>
</feature>
<dbReference type="eggNOG" id="COG1030">
    <property type="taxonomic scope" value="Bacteria"/>
</dbReference>
<dbReference type="STRING" id="926569.ANT_29000"/>
<reference evidence="8 9" key="1">
    <citation type="submission" date="2010-12" db="EMBL/GenBank/DDBJ databases">
        <title>Whole genome sequence of Anaerolinea thermophila UNI-1.</title>
        <authorList>
            <person name="Narita-Yamada S."/>
            <person name="Kishi E."/>
            <person name="Watanabe Y."/>
            <person name="Takasaki K."/>
            <person name="Ankai A."/>
            <person name="Oguchi A."/>
            <person name="Fukui S."/>
            <person name="Takahashi M."/>
            <person name="Yashiro I."/>
            <person name="Hosoyama A."/>
            <person name="Sekiguchi Y."/>
            <person name="Hanada S."/>
            <person name="Fujita N."/>
        </authorList>
    </citation>
    <scope>NUCLEOTIDE SEQUENCE [LARGE SCALE GENOMIC DNA]</scope>
    <source>
        <strain evidence="9">DSM 14523 / JCM 11388 / NBRC 100420 / UNI-1</strain>
    </source>
</reference>
<dbReference type="Pfam" id="PF01957">
    <property type="entry name" value="NfeD"/>
    <property type="match status" value="1"/>
</dbReference>
<protein>
    <submittedName>
        <fullName evidence="8">Uncharacterized protein</fullName>
    </submittedName>
</protein>
<dbReference type="AlphaFoldDB" id="E8N1X9"/>
<gene>
    <name evidence="8" type="ordered locus">ANT_29000</name>
</gene>
<feature type="transmembrane region" description="Helical" evidence="5">
    <location>
        <begin position="113"/>
        <end position="130"/>
    </location>
</feature>
<proteinExistence type="predicted"/>
<accession>E8N1X9</accession>
<evidence type="ECO:0000256" key="1">
    <source>
        <dbReference type="ARBA" id="ARBA00004141"/>
    </source>
</evidence>
<feature type="domain" description="NfeD integral membrane" evidence="7">
    <location>
        <begin position="10"/>
        <end position="129"/>
    </location>
</feature>
<evidence type="ECO:0000256" key="5">
    <source>
        <dbReference type="SAM" id="Phobius"/>
    </source>
</evidence>
<feature type="transmembrane region" description="Helical" evidence="5">
    <location>
        <begin position="12"/>
        <end position="29"/>
    </location>
</feature>
<dbReference type="Gene3D" id="2.40.50.140">
    <property type="entry name" value="Nucleic acid-binding proteins"/>
    <property type="match status" value="1"/>
</dbReference>
<dbReference type="InterPro" id="IPR052165">
    <property type="entry name" value="Membrane_assoc_protease"/>
</dbReference>
<keyword evidence="4 5" id="KW-0472">Membrane</keyword>
<dbReference type="PANTHER" id="PTHR33507">
    <property type="entry name" value="INNER MEMBRANE PROTEIN YBBJ"/>
    <property type="match status" value="1"/>
</dbReference>
<dbReference type="Proteomes" id="UP000008922">
    <property type="component" value="Chromosome"/>
</dbReference>
<dbReference type="Pfam" id="PF24961">
    <property type="entry name" value="NfeD_membrane"/>
    <property type="match status" value="1"/>
</dbReference>
<feature type="domain" description="NfeD-like C-terminal" evidence="6">
    <location>
        <begin position="146"/>
        <end position="200"/>
    </location>
</feature>
<dbReference type="InParanoid" id="E8N1X9"/>
<dbReference type="HOGENOM" id="CLU_1335240_0_0_0"/>
<dbReference type="InterPro" id="IPR012340">
    <property type="entry name" value="NA-bd_OB-fold"/>
</dbReference>
<evidence type="ECO:0000313" key="8">
    <source>
        <dbReference type="EMBL" id="BAJ64926.1"/>
    </source>
</evidence>
<dbReference type="PANTHER" id="PTHR33507:SF3">
    <property type="entry name" value="INNER MEMBRANE PROTEIN YBBJ"/>
    <property type="match status" value="1"/>
</dbReference>